<proteinExistence type="predicted"/>
<keyword evidence="3" id="KW-1185">Reference proteome</keyword>
<reference evidence="2 3" key="1">
    <citation type="journal article" date="2014" name="Antonie Van Leeuwenhoek">
        <title>Fictibacillus enclensis sp. nov., isolated from marine sediment.</title>
        <authorList>
            <person name="Dastager S.G."/>
            <person name="Mawlankar R."/>
            <person name="Srinivasan K."/>
            <person name="Tang S.K."/>
            <person name="Lee J.C."/>
            <person name="Ramana V.V."/>
            <person name="Shouche Y.S."/>
        </authorList>
    </citation>
    <scope>NUCLEOTIDE SEQUENCE [LARGE SCALE GENOMIC DNA]</scope>
    <source>
        <strain evidence="2 3">NIO-1003</strain>
    </source>
</reference>
<dbReference type="AlphaFoldDB" id="A0A0V8J9G1"/>
<dbReference type="EMBL" id="LNQN01000002">
    <property type="protein sequence ID" value="KSU83546.1"/>
    <property type="molecule type" value="Genomic_DNA"/>
</dbReference>
<dbReference type="RefSeq" id="WP_061972385.1">
    <property type="nucleotide sequence ID" value="NZ_CP126109.1"/>
</dbReference>
<organism evidence="2 3">
    <name type="scientific">Fictibacillus enclensis</name>
    <dbReference type="NCBI Taxonomy" id="1017270"/>
    <lineage>
        <taxon>Bacteria</taxon>
        <taxon>Bacillati</taxon>
        <taxon>Bacillota</taxon>
        <taxon>Bacilli</taxon>
        <taxon>Bacillales</taxon>
        <taxon>Fictibacillaceae</taxon>
        <taxon>Fictibacillus</taxon>
    </lineage>
</organism>
<evidence type="ECO:0000256" key="1">
    <source>
        <dbReference type="SAM" id="Phobius"/>
    </source>
</evidence>
<accession>A0A0V8J9G1</accession>
<keyword evidence="1" id="KW-1133">Transmembrane helix</keyword>
<evidence type="ECO:0000313" key="3">
    <source>
        <dbReference type="Proteomes" id="UP000054099"/>
    </source>
</evidence>
<name>A0A0V8J9G1_9BACL</name>
<sequence length="67" mass="7584">MIVSILLMLYAVFMYPWLVPMIGEWKGLDGVASLMLGHFLLLIGAIILFIASLFTEKEVKKADRLEN</sequence>
<keyword evidence="1" id="KW-0472">Membrane</keyword>
<dbReference type="OrthoDB" id="2943951at2"/>
<dbReference type="Proteomes" id="UP000054099">
    <property type="component" value="Unassembled WGS sequence"/>
</dbReference>
<keyword evidence="1" id="KW-0812">Transmembrane</keyword>
<evidence type="ECO:0000313" key="2">
    <source>
        <dbReference type="EMBL" id="KSU83546.1"/>
    </source>
</evidence>
<comment type="caution">
    <text evidence="2">The sequence shown here is derived from an EMBL/GenBank/DDBJ whole genome shotgun (WGS) entry which is preliminary data.</text>
</comment>
<gene>
    <name evidence="2" type="ORF">AS030_13390</name>
</gene>
<protein>
    <submittedName>
        <fullName evidence="2">Uncharacterized protein</fullName>
    </submittedName>
</protein>
<feature type="transmembrane region" description="Helical" evidence="1">
    <location>
        <begin position="31"/>
        <end position="54"/>
    </location>
</feature>